<dbReference type="EMBL" id="BART01005079">
    <property type="protein sequence ID" value="GAG60635.1"/>
    <property type="molecule type" value="Genomic_DNA"/>
</dbReference>
<name>X0YWP9_9ZZZZ</name>
<comment type="caution">
    <text evidence="1">The sequence shown here is derived from an EMBL/GenBank/DDBJ whole genome shotgun (WGS) entry which is preliminary data.</text>
</comment>
<dbReference type="AlphaFoldDB" id="X0YWP9"/>
<organism evidence="1">
    <name type="scientific">marine sediment metagenome</name>
    <dbReference type="NCBI Taxonomy" id="412755"/>
    <lineage>
        <taxon>unclassified sequences</taxon>
        <taxon>metagenomes</taxon>
        <taxon>ecological metagenomes</taxon>
    </lineage>
</organism>
<evidence type="ECO:0000313" key="1">
    <source>
        <dbReference type="EMBL" id="GAG60635.1"/>
    </source>
</evidence>
<accession>X0YWP9</accession>
<gene>
    <name evidence="1" type="ORF">S01H4_12122</name>
</gene>
<sequence>MARGSRDLILRDRLQFPIDGSGNTALVYGRVDLSDFVNIVKKEGMAIKEIRYQLRAPSEPNGVLMPTLSDTVGASPLQSSIKVFATTTAYENAADVGLASPDVINLLEMTTTLTPDQTGTAVGQIENQWTHYGTPDLHPEGYNVVSDLLIGVACSLVGEHIGDTLEIDIMVIGEPIKLNEADMTEMLTQQQDL</sequence>
<proteinExistence type="predicted"/>
<reference evidence="1" key="1">
    <citation type="journal article" date="2014" name="Front. Microbiol.">
        <title>High frequency of phylogenetically diverse reductive dehalogenase-homologous genes in deep subseafloor sedimentary metagenomes.</title>
        <authorList>
            <person name="Kawai M."/>
            <person name="Futagami T."/>
            <person name="Toyoda A."/>
            <person name="Takaki Y."/>
            <person name="Nishi S."/>
            <person name="Hori S."/>
            <person name="Arai W."/>
            <person name="Tsubouchi T."/>
            <person name="Morono Y."/>
            <person name="Uchiyama I."/>
            <person name="Ito T."/>
            <person name="Fujiyama A."/>
            <person name="Inagaki F."/>
            <person name="Takami H."/>
        </authorList>
    </citation>
    <scope>NUCLEOTIDE SEQUENCE</scope>
    <source>
        <strain evidence="1">Expedition CK06-06</strain>
    </source>
</reference>
<protein>
    <submittedName>
        <fullName evidence="1">Uncharacterized protein</fullName>
    </submittedName>
</protein>